<evidence type="ECO:0000313" key="3">
    <source>
        <dbReference type="EMBL" id="MFC3581521.1"/>
    </source>
</evidence>
<dbReference type="InterPro" id="IPR051311">
    <property type="entry name" value="DedA_domain"/>
</dbReference>
<feature type="transmembrane region" description="Helical" evidence="1">
    <location>
        <begin position="123"/>
        <end position="146"/>
    </location>
</feature>
<dbReference type="PANTHER" id="PTHR42709:SF2">
    <property type="entry name" value="INNER MEMBRANE PROTEIN YOHD"/>
    <property type="match status" value="1"/>
</dbReference>
<dbReference type="InterPro" id="IPR032816">
    <property type="entry name" value="VTT_dom"/>
</dbReference>
<dbReference type="RefSeq" id="WP_261292624.1">
    <property type="nucleotide sequence ID" value="NZ_JANQBK010000001.1"/>
</dbReference>
<feature type="transmembrane region" description="Helical" evidence="1">
    <location>
        <begin position="158"/>
        <end position="180"/>
    </location>
</feature>
<feature type="transmembrane region" description="Helical" evidence="1">
    <location>
        <begin position="39"/>
        <end position="63"/>
    </location>
</feature>
<gene>
    <name evidence="3" type="ORF">ACFONA_15215</name>
</gene>
<dbReference type="EMBL" id="JBHRXP010000007">
    <property type="protein sequence ID" value="MFC3581521.1"/>
    <property type="molecule type" value="Genomic_DNA"/>
</dbReference>
<feature type="transmembrane region" description="Helical" evidence="1">
    <location>
        <begin position="12"/>
        <end position="33"/>
    </location>
</feature>
<feature type="domain" description="VTT" evidence="2">
    <location>
        <begin position="23"/>
        <end position="142"/>
    </location>
</feature>
<keyword evidence="1" id="KW-0472">Membrane</keyword>
<dbReference type="PANTHER" id="PTHR42709">
    <property type="entry name" value="ALKALINE PHOSPHATASE LIKE PROTEIN"/>
    <property type="match status" value="1"/>
</dbReference>
<sequence>MSIELLIARYGLAAIFLGAGIEGETMVVTGGVLAHNGMLPVAGVALAAAAGSFVADQAFFAFGRYYRDHPRVKRAEARPTFARALAAFERHPTAFVFGFRFLYGLRTIAPMAIGTTGIRTRRFAALNLAAALLWACLFTGIGFVFADGIERLFGRIKSAEQVVIGVLAAAALVTLGLHLWRRRAAAYPPPSSRT</sequence>
<accession>A0ABV7SX92</accession>
<dbReference type="Pfam" id="PF09335">
    <property type="entry name" value="VTT_dom"/>
    <property type="match status" value="1"/>
</dbReference>
<organism evidence="3 4">
    <name type="scientific">Sphingomonas hylomeconis</name>
    <dbReference type="NCBI Taxonomy" id="1395958"/>
    <lineage>
        <taxon>Bacteria</taxon>
        <taxon>Pseudomonadati</taxon>
        <taxon>Pseudomonadota</taxon>
        <taxon>Alphaproteobacteria</taxon>
        <taxon>Sphingomonadales</taxon>
        <taxon>Sphingomonadaceae</taxon>
        <taxon>Sphingomonas</taxon>
    </lineage>
</organism>
<proteinExistence type="predicted"/>
<keyword evidence="1" id="KW-1133">Transmembrane helix</keyword>
<name>A0ABV7SX92_9SPHN</name>
<keyword evidence="4" id="KW-1185">Reference proteome</keyword>
<evidence type="ECO:0000256" key="1">
    <source>
        <dbReference type="SAM" id="Phobius"/>
    </source>
</evidence>
<evidence type="ECO:0000259" key="2">
    <source>
        <dbReference type="Pfam" id="PF09335"/>
    </source>
</evidence>
<protein>
    <submittedName>
        <fullName evidence="3">DedA family protein</fullName>
    </submittedName>
</protein>
<comment type="caution">
    <text evidence="3">The sequence shown here is derived from an EMBL/GenBank/DDBJ whole genome shotgun (WGS) entry which is preliminary data.</text>
</comment>
<reference evidence="4" key="1">
    <citation type="journal article" date="2019" name="Int. J. Syst. Evol. Microbiol.">
        <title>The Global Catalogue of Microorganisms (GCM) 10K type strain sequencing project: providing services to taxonomists for standard genome sequencing and annotation.</title>
        <authorList>
            <consortium name="The Broad Institute Genomics Platform"/>
            <consortium name="The Broad Institute Genome Sequencing Center for Infectious Disease"/>
            <person name="Wu L."/>
            <person name="Ma J."/>
        </authorList>
    </citation>
    <scope>NUCLEOTIDE SEQUENCE [LARGE SCALE GENOMIC DNA]</scope>
    <source>
        <strain evidence="4">KCTC 42739</strain>
    </source>
</reference>
<dbReference type="Proteomes" id="UP001595713">
    <property type="component" value="Unassembled WGS sequence"/>
</dbReference>
<evidence type="ECO:0000313" key="4">
    <source>
        <dbReference type="Proteomes" id="UP001595713"/>
    </source>
</evidence>
<keyword evidence="1" id="KW-0812">Transmembrane</keyword>